<evidence type="ECO:0000313" key="2">
    <source>
        <dbReference type="Proteomes" id="UP001221898"/>
    </source>
</evidence>
<accession>A0AAD7WJB4</accession>
<comment type="caution">
    <text evidence="1">The sequence shown here is derived from an EMBL/GenBank/DDBJ whole genome shotgun (WGS) entry which is preliminary data.</text>
</comment>
<dbReference type="Proteomes" id="UP001221898">
    <property type="component" value="Unassembled WGS sequence"/>
</dbReference>
<keyword evidence="2" id="KW-1185">Reference proteome</keyword>
<sequence>MFIFGSWSLCLPQYGRRLHFRHRLPRTQLKLRAAALPPAIRPCRVYLVPAERLVTQLELLAEQDPYYRFHLWTRSSMAVRTPTSAPRLDNGPDNLLNRWSPKQLSVIILGSKNALTAFAVHLPKE</sequence>
<dbReference type="EMBL" id="JAINUG010000086">
    <property type="protein sequence ID" value="KAJ8399027.1"/>
    <property type="molecule type" value="Genomic_DNA"/>
</dbReference>
<name>A0AAD7WJB4_9TELE</name>
<organism evidence="1 2">
    <name type="scientific">Aldrovandia affinis</name>
    <dbReference type="NCBI Taxonomy" id="143900"/>
    <lineage>
        <taxon>Eukaryota</taxon>
        <taxon>Metazoa</taxon>
        <taxon>Chordata</taxon>
        <taxon>Craniata</taxon>
        <taxon>Vertebrata</taxon>
        <taxon>Euteleostomi</taxon>
        <taxon>Actinopterygii</taxon>
        <taxon>Neopterygii</taxon>
        <taxon>Teleostei</taxon>
        <taxon>Notacanthiformes</taxon>
        <taxon>Halosauridae</taxon>
        <taxon>Aldrovandia</taxon>
    </lineage>
</organism>
<dbReference type="AlphaFoldDB" id="A0AAD7WJB4"/>
<evidence type="ECO:0000313" key="1">
    <source>
        <dbReference type="EMBL" id="KAJ8399027.1"/>
    </source>
</evidence>
<gene>
    <name evidence="1" type="ORF">AAFF_G00416940</name>
</gene>
<protein>
    <submittedName>
        <fullName evidence="1">Uncharacterized protein</fullName>
    </submittedName>
</protein>
<reference evidence="1" key="1">
    <citation type="journal article" date="2023" name="Science">
        <title>Genome structures resolve the early diversification of teleost fishes.</title>
        <authorList>
            <person name="Parey E."/>
            <person name="Louis A."/>
            <person name="Montfort J."/>
            <person name="Bouchez O."/>
            <person name="Roques C."/>
            <person name="Iampietro C."/>
            <person name="Lluch J."/>
            <person name="Castinel A."/>
            <person name="Donnadieu C."/>
            <person name="Desvignes T."/>
            <person name="Floi Bucao C."/>
            <person name="Jouanno E."/>
            <person name="Wen M."/>
            <person name="Mejri S."/>
            <person name="Dirks R."/>
            <person name="Jansen H."/>
            <person name="Henkel C."/>
            <person name="Chen W.J."/>
            <person name="Zahm M."/>
            <person name="Cabau C."/>
            <person name="Klopp C."/>
            <person name="Thompson A.W."/>
            <person name="Robinson-Rechavi M."/>
            <person name="Braasch I."/>
            <person name="Lecointre G."/>
            <person name="Bobe J."/>
            <person name="Postlethwait J.H."/>
            <person name="Berthelot C."/>
            <person name="Roest Crollius H."/>
            <person name="Guiguen Y."/>
        </authorList>
    </citation>
    <scope>NUCLEOTIDE SEQUENCE</scope>
    <source>
        <strain evidence="1">NC1722</strain>
    </source>
</reference>
<proteinExistence type="predicted"/>